<evidence type="ECO:0000313" key="2">
    <source>
        <dbReference type="Proteomes" id="UP000054166"/>
    </source>
</evidence>
<sequence>MVPYGTIQSDLPFPPHIGYSTSVLALSIHAIATPAPTLLFAIAGDDVAQVNQVLESGNAEPNDQIEIVWCGSIRSENFRIESSTTQCCFG</sequence>
<evidence type="ECO:0000313" key="1">
    <source>
        <dbReference type="EMBL" id="KIM75089.1"/>
    </source>
</evidence>
<proteinExistence type="predicted"/>
<protein>
    <submittedName>
        <fullName evidence="1">Uncharacterized protein</fullName>
    </submittedName>
</protein>
<organism evidence="1 2">
    <name type="scientific">Piloderma croceum (strain F 1598)</name>
    <dbReference type="NCBI Taxonomy" id="765440"/>
    <lineage>
        <taxon>Eukaryota</taxon>
        <taxon>Fungi</taxon>
        <taxon>Dikarya</taxon>
        <taxon>Basidiomycota</taxon>
        <taxon>Agaricomycotina</taxon>
        <taxon>Agaricomycetes</taxon>
        <taxon>Agaricomycetidae</taxon>
        <taxon>Atheliales</taxon>
        <taxon>Atheliaceae</taxon>
        <taxon>Piloderma</taxon>
    </lineage>
</organism>
<gene>
    <name evidence="1" type="ORF">PILCRDRAFT_827659</name>
</gene>
<dbReference type="AlphaFoldDB" id="A0A0C3F508"/>
<reference evidence="2" key="2">
    <citation type="submission" date="2015-01" db="EMBL/GenBank/DDBJ databases">
        <title>Evolutionary Origins and Diversification of the Mycorrhizal Mutualists.</title>
        <authorList>
            <consortium name="DOE Joint Genome Institute"/>
            <consortium name="Mycorrhizal Genomics Consortium"/>
            <person name="Kohler A."/>
            <person name="Kuo A."/>
            <person name="Nagy L.G."/>
            <person name="Floudas D."/>
            <person name="Copeland A."/>
            <person name="Barry K.W."/>
            <person name="Cichocki N."/>
            <person name="Veneault-Fourrey C."/>
            <person name="LaButti K."/>
            <person name="Lindquist E.A."/>
            <person name="Lipzen A."/>
            <person name="Lundell T."/>
            <person name="Morin E."/>
            <person name="Murat C."/>
            <person name="Riley R."/>
            <person name="Ohm R."/>
            <person name="Sun H."/>
            <person name="Tunlid A."/>
            <person name="Henrissat B."/>
            <person name="Grigoriev I.V."/>
            <person name="Hibbett D.S."/>
            <person name="Martin F."/>
        </authorList>
    </citation>
    <scope>NUCLEOTIDE SEQUENCE [LARGE SCALE GENOMIC DNA]</scope>
    <source>
        <strain evidence="2">F 1598</strain>
    </source>
</reference>
<reference evidence="1 2" key="1">
    <citation type="submission" date="2014-04" db="EMBL/GenBank/DDBJ databases">
        <authorList>
            <consortium name="DOE Joint Genome Institute"/>
            <person name="Kuo A."/>
            <person name="Tarkka M."/>
            <person name="Buscot F."/>
            <person name="Kohler A."/>
            <person name="Nagy L.G."/>
            <person name="Floudas D."/>
            <person name="Copeland A."/>
            <person name="Barry K.W."/>
            <person name="Cichocki N."/>
            <person name="Veneault-Fourrey C."/>
            <person name="LaButti K."/>
            <person name="Lindquist E.A."/>
            <person name="Lipzen A."/>
            <person name="Lundell T."/>
            <person name="Morin E."/>
            <person name="Murat C."/>
            <person name="Sun H."/>
            <person name="Tunlid A."/>
            <person name="Henrissat B."/>
            <person name="Grigoriev I.V."/>
            <person name="Hibbett D.S."/>
            <person name="Martin F."/>
            <person name="Nordberg H.P."/>
            <person name="Cantor M.N."/>
            <person name="Hua S.X."/>
        </authorList>
    </citation>
    <scope>NUCLEOTIDE SEQUENCE [LARGE SCALE GENOMIC DNA]</scope>
    <source>
        <strain evidence="1 2">F 1598</strain>
    </source>
</reference>
<keyword evidence="2" id="KW-1185">Reference proteome</keyword>
<name>A0A0C3F508_PILCF</name>
<accession>A0A0C3F508</accession>
<dbReference type="Proteomes" id="UP000054166">
    <property type="component" value="Unassembled WGS sequence"/>
</dbReference>
<dbReference type="EMBL" id="KN833051">
    <property type="protein sequence ID" value="KIM75089.1"/>
    <property type="molecule type" value="Genomic_DNA"/>
</dbReference>
<dbReference type="HOGENOM" id="CLU_2441666_0_0_1"/>
<dbReference type="InParanoid" id="A0A0C3F508"/>